<reference evidence="1 3" key="1">
    <citation type="submission" date="2023-05" db="EMBL/GenBank/DDBJ databases">
        <title>B98-5 Cell Line De Novo Hybrid Assembly: An Optical Mapping Approach.</title>
        <authorList>
            <person name="Kananen K."/>
            <person name="Auerbach J.A."/>
            <person name="Kautto E."/>
            <person name="Blachly J.S."/>
        </authorList>
    </citation>
    <scope>NUCLEOTIDE SEQUENCE [LARGE SCALE GENOMIC DNA]</scope>
    <source>
        <strain evidence="1">B95-8</strain>
        <tissue evidence="1">Cell line</tissue>
    </source>
</reference>
<evidence type="ECO:0000313" key="3">
    <source>
        <dbReference type="Proteomes" id="UP001266305"/>
    </source>
</evidence>
<dbReference type="EMBL" id="JASSZA010000005">
    <property type="protein sequence ID" value="KAK2110115.1"/>
    <property type="molecule type" value="Genomic_DNA"/>
</dbReference>
<organism evidence="1 3">
    <name type="scientific">Saguinus oedipus</name>
    <name type="common">Cotton-top tamarin</name>
    <name type="synonym">Oedipomidas oedipus</name>
    <dbReference type="NCBI Taxonomy" id="9490"/>
    <lineage>
        <taxon>Eukaryota</taxon>
        <taxon>Metazoa</taxon>
        <taxon>Chordata</taxon>
        <taxon>Craniata</taxon>
        <taxon>Vertebrata</taxon>
        <taxon>Euteleostomi</taxon>
        <taxon>Mammalia</taxon>
        <taxon>Eutheria</taxon>
        <taxon>Euarchontoglires</taxon>
        <taxon>Primates</taxon>
        <taxon>Haplorrhini</taxon>
        <taxon>Platyrrhini</taxon>
        <taxon>Cebidae</taxon>
        <taxon>Callitrichinae</taxon>
        <taxon>Saguinus</taxon>
    </lineage>
</organism>
<name>A0ABQ9VLZ2_SAGOE</name>
<keyword evidence="3" id="KW-1185">Reference proteome</keyword>
<dbReference type="Proteomes" id="UP001266305">
    <property type="component" value="Unassembled WGS sequence"/>
</dbReference>
<proteinExistence type="predicted"/>
<evidence type="ECO:0000313" key="2">
    <source>
        <dbReference type="EMBL" id="KAK2110122.1"/>
    </source>
</evidence>
<dbReference type="EMBL" id="JASSZA010000005">
    <property type="protein sequence ID" value="KAK2110122.1"/>
    <property type="molecule type" value="Genomic_DNA"/>
</dbReference>
<evidence type="ECO:0000313" key="1">
    <source>
        <dbReference type="EMBL" id="KAK2110115.1"/>
    </source>
</evidence>
<protein>
    <submittedName>
        <fullName evidence="1">Uncharacterized protein</fullName>
    </submittedName>
</protein>
<sequence length="59" mass="6320">MASNGATGSSKEKDGRWARRATTYCNATSSRENPPTAPLLTACWLCSNRVPLPPLLATQ</sequence>
<comment type="caution">
    <text evidence="1">The sequence shown here is derived from an EMBL/GenBank/DDBJ whole genome shotgun (WGS) entry which is preliminary data.</text>
</comment>
<gene>
    <name evidence="1" type="ORF">P7K49_009861</name>
    <name evidence="2" type="ORF">P7K49_009868</name>
</gene>
<accession>A0ABQ9VLZ2</accession>